<evidence type="ECO:0000259" key="14">
    <source>
        <dbReference type="Pfam" id="PF04565"/>
    </source>
</evidence>
<dbReference type="Gene3D" id="3.90.1100.10">
    <property type="match status" value="2"/>
</dbReference>
<dbReference type="GO" id="GO:0006351">
    <property type="term" value="P:DNA-templated transcription"/>
    <property type="evidence" value="ECO:0007669"/>
    <property type="project" value="UniProtKB-UniRule"/>
</dbReference>
<comment type="subunit">
    <text evidence="7 9">In plastids the minimal PEP RNA polymerase catalytic core is composed of four subunits: alpha, beta, beta', and beta''. When a (nuclear-encoded) sigma factor is associated with the core the holoenzyme is formed, which can initiate transcription.</text>
</comment>
<dbReference type="InterPro" id="IPR007645">
    <property type="entry name" value="RNA_pol_Rpb2_3"/>
</dbReference>
<keyword evidence="3 7" id="KW-0808">Transferase</keyword>
<dbReference type="GO" id="GO:0003677">
    <property type="term" value="F:DNA binding"/>
    <property type="evidence" value="ECO:0007669"/>
    <property type="project" value="UniProtKB-UniRule"/>
</dbReference>
<dbReference type="GO" id="GO:0032549">
    <property type="term" value="F:ribonucleoside binding"/>
    <property type="evidence" value="ECO:0007669"/>
    <property type="project" value="InterPro"/>
</dbReference>
<evidence type="ECO:0000256" key="5">
    <source>
        <dbReference type="ARBA" id="ARBA00023163"/>
    </source>
</evidence>
<dbReference type="GO" id="GO:0009507">
    <property type="term" value="C:chloroplast"/>
    <property type="evidence" value="ECO:0007669"/>
    <property type="project" value="UniProtKB-SubCell"/>
</dbReference>
<keyword evidence="5 7" id="KW-0804">Transcription</keyword>
<dbReference type="InterPro" id="IPR010243">
    <property type="entry name" value="RNA_pol_bsu_bac"/>
</dbReference>
<feature type="domain" description="RNA polymerase Rpb2" evidence="12">
    <location>
        <begin position="477"/>
        <end position="621"/>
    </location>
</feature>
<dbReference type="InterPro" id="IPR042107">
    <property type="entry name" value="DNA-dir_RNA_pol_bsu_ext_1_sf"/>
</dbReference>
<evidence type="ECO:0000259" key="13">
    <source>
        <dbReference type="Pfam" id="PF04563"/>
    </source>
</evidence>
<dbReference type="Gene3D" id="3.90.1110.10">
    <property type="entry name" value="RNA polymerase Rpb2, domain 2"/>
    <property type="match status" value="1"/>
</dbReference>
<comment type="similarity">
    <text evidence="1 7 8">Belongs to the RNA polymerase beta chain family.</text>
</comment>
<reference evidence="16" key="1">
    <citation type="submission" date="2020-07" db="EMBL/GenBank/DDBJ databases">
        <title>Nitzschia anatoliensis sp. nov., a cryptic diatom species from the highly alkaline Van Lake (Turkey).</title>
        <authorList>
            <person name="Solak C.N."/>
            <person name="Gastineau R."/>
            <person name="Lemieux C."/>
            <person name="Turmel M."/>
            <person name="Gorecka E."/>
            <person name="Trobajo R."/>
            <person name="Rybak M."/>
            <person name="Yilmaz E."/>
            <person name="Witkowski A."/>
        </authorList>
    </citation>
    <scope>NUCLEOTIDE SEQUENCE</scope>
</reference>
<comment type="function">
    <text evidence="7 9">DNA-dependent RNA polymerase catalyzes the transcription of DNA into RNA using the four ribonucleoside triphosphates as substrates.</text>
</comment>
<dbReference type="InterPro" id="IPR007641">
    <property type="entry name" value="RNA_pol_Rpb2_7"/>
</dbReference>
<dbReference type="InterPro" id="IPR007120">
    <property type="entry name" value="DNA-dir_RNAP_su2_dom"/>
</dbReference>
<evidence type="ECO:0000259" key="12">
    <source>
        <dbReference type="Pfam" id="PF04561"/>
    </source>
</evidence>
<evidence type="ECO:0000313" key="16">
    <source>
        <dbReference type="EMBL" id="QXV92836.1"/>
    </source>
</evidence>
<dbReference type="InterPro" id="IPR007642">
    <property type="entry name" value="RNA_pol_Rpb2_2"/>
</dbReference>
<dbReference type="InterPro" id="IPR015712">
    <property type="entry name" value="DNA-dir_RNA_pol_su2"/>
</dbReference>
<dbReference type="SUPFAM" id="SSF64484">
    <property type="entry name" value="beta and beta-prime subunits of DNA dependent RNA-polymerase"/>
    <property type="match status" value="2"/>
</dbReference>
<name>A0A8F7KU80_9STRA</name>
<dbReference type="Gene3D" id="2.40.50.100">
    <property type="match status" value="1"/>
</dbReference>
<evidence type="ECO:0000256" key="9">
    <source>
        <dbReference type="RuleBase" id="RU363031"/>
    </source>
</evidence>
<evidence type="ECO:0000256" key="1">
    <source>
        <dbReference type="ARBA" id="ARBA00006835"/>
    </source>
</evidence>
<dbReference type="InterPro" id="IPR007644">
    <property type="entry name" value="RNA_pol_bsu_protrusion"/>
</dbReference>
<dbReference type="PROSITE" id="PS01166">
    <property type="entry name" value="RNA_POL_BETA"/>
    <property type="match status" value="1"/>
</dbReference>
<dbReference type="PANTHER" id="PTHR20856">
    <property type="entry name" value="DNA-DIRECTED RNA POLYMERASE I SUBUNIT 2"/>
    <property type="match status" value="1"/>
</dbReference>
<dbReference type="Pfam" id="PF04565">
    <property type="entry name" value="RNA_pol_Rpb2_3"/>
    <property type="match status" value="1"/>
</dbReference>
<evidence type="ECO:0000256" key="8">
    <source>
        <dbReference type="RuleBase" id="RU000434"/>
    </source>
</evidence>
<dbReference type="InterPro" id="IPR014724">
    <property type="entry name" value="RNA_pol_RPB2_OB-fold"/>
</dbReference>
<dbReference type="Gene3D" id="2.30.150.10">
    <property type="entry name" value="DNA-directed RNA polymerase, beta subunit, external 1 domain"/>
    <property type="match status" value="1"/>
</dbReference>
<evidence type="ECO:0000256" key="6">
    <source>
        <dbReference type="ARBA" id="ARBA00048552"/>
    </source>
</evidence>
<feature type="domain" description="RNA polymerase Rpb2" evidence="11">
    <location>
        <begin position="1281"/>
        <end position="1355"/>
    </location>
</feature>
<dbReference type="EMBL" id="MT742551">
    <property type="protein sequence ID" value="QXV92836.1"/>
    <property type="molecule type" value="Genomic_DNA"/>
</dbReference>
<gene>
    <name evidence="7 16" type="primary">rpoB</name>
</gene>
<evidence type="ECO:0000259" key="15">
    <source>
        <dbReference type="Pfam" id="PF10385"/>
    </source>
</evidence>
<keyword evidence="16" id="KW-0150">Chloroplast</keyword>
<dbReference type="InterPro" id="IPR007121">
    <property type="entry name" value="RNA_pol_bsu_CS"/>
</dbReference>
<dbReference type="InterPro" id="IPR019462">
    <property type="entry name" value="DNA-dir_RNA_pol_bsu_external_1"/>
</dbReference>
<evidence type="ECO:0000256" key="7">
    <source>
        <dbReference type="HAMAP-Rule" id="MF_01321"/>
    </source>
</evidence>
<dbReference type="Pfam" id="PF04561">
    <property type="entry name" value="RNA_pol_Rpb2_2"/>
    <property type="match status" value="1"/>
</dbReference>
<comment type="catalytic activity">
    <reaction evidence="6 7 9">
        <text>RNA(n) + a ribonucleoside 5'-triphosphate = RNA(n+1) + diphosphate</text>
        <dbReference type="Rhea" id="RHEA:21248"/>
        <dbReference type="Rhea" id="RHEA-COMP:14527"/>
        <dbReference type="Rhea" id="RHEA-COMP:17342"/>
        <dbReference type="ChEBI" id="CHEBI:33019"/>
        <dbReference type="ChEBI" id="CHEBI:61557"/>
        <dbReference type="ChEBI" id="CHEBI:140395"/>
        <dbReference type="EC" id="2.7.7.6"/>
    </reaction>
</comment>
<dbReference type="Pfam" id="PF04563">
    <property type="entry name" value="RNA_pol_Rpb2_1"/>
    <property type="match status" value="1"/>
</dbReference>
<keyword evidence="2 7" id="KW-0240">DNA-directed RNA polymerase</keyword>
<sequence length="1394" mass="160805">MPQKMNYINALPDFLAMQRVSFCWFITQGLNEELALFSKIHDFSQNTEYIMFGEEFNLIKPPYSLLIARKYSGNYRAQLVIPIEVRNKTINSIRYHNQFPIITLPLMTTYATFIINGCERVIVSQIIRSPGIYFEKPKNQKTQKQFKRKLSTDIHKLRSFLPSGEAFISESDLFFAIPTFTYDKVKKRTKLIPNWNNNTIYYYSIEYLKNCHENSTFYLLASFKLYQLLSKNLESNSKDKLIQLFLKWLRLKNQIQAFKVQIDENNIPYIVKYFQFLLGVLIKYKICQQNPEIISKLKSNYSFISLEFSSTFSKTQLDKLLETYSQILLESQTITQLKLNSKLLLTTKSTDQWLNDLQNFQFLRANSRNKITKINQIIQLIESSTLRPTLYFSNSLKEQFKYVFGKEKFRYKPERHKYLKTKTQFLLYKKDHEIKTNYHNKYEEKDLYSAILIPEYGSWIRFGFQKNMKINPYKYPIKNQEEEIVIQLDKINQKPVLSLLKEMGLTDLEIYQNLQFADFFYFTQPSLIQSKQFPQPLSRFDFDLEYFKNISEFSRIFDPNYYRLGRVGRVKINNRLNLQLSERLQIITYEDIFAIIDKLINLTLSKVVPDDIDHLKNRRVRSVGELLQNLFRIGFQRLVRKLRNQTNKVDSGYLLSFNIVNATIREFFGSSQLSQYLDQTNPLSSLTHRRRISGLGPGGFDRDRISFAVRDIHPSHYGRICPIETPEGQNVGLIASLTTCARVNKLGFLETPFWRVINGKVIKTGNPIYLTADIEDLYKIAPADIATNKENYLVKNLIPIRYKQDFVNVSPSEVDFIAISTVQVVSVAASLIPFFEHDDANRALMGSNMQRQSVPLIFPQKPIVGTGLENQIAIDSGMTLNAQVSGIVSSVTANKIVIQNKVGKKIIYKLQKYLRSNQQTCINHRPIVWKGEKIKSGQILTDGPAITNSELALGQNVLVAYMPWQGYNFEDAILISERLVYDDIFTSIHIERYKIDIDRNSETSEQTMKTIPNLSLAEVKHLNNDGIVTVGTFVKPGDILVGKVISNNTAEQLPESKLLRAIFGAKAKGVKDNSYRMPDGEYGRVIETVTFNRRTKLTYKFEKIYVFIAQIRKIQVGDKIAGRHGNKGIISRILARQDMPFLPDGTPIDVILNPLGVPSRMNVGQLYECLLGLAGDKLNSRFKILPFDEMYGLEMSRILINKKLRQASIKRNESWLFNPYAPGKMVLIDGRTGKEFENPITVGNTYMLKLIHLVDDKIHARATGPYSLITQQPLRGKAQHGGQRFGEMEVWALEGFGAAFTLKELLTIKSDDMQGRNETLNAIVKGQKIPQFGIPESFKVLLQELRSIGLDMSTYKIENFSSSKRYEVEINLIEKYKALSKTFSPSSSINDISF</sequence>
<evidence type="ECO:0000259" key="10">
    <source>
        <dbReference type="Pfam" id="PF00562"/>
    </source>
</evidence>
<dbReference type="InterPro" id="IPR037033">
    <property type="entry name" value="DNA-dir_RNAP_su2_hyb_sf"/>
</dbReference>
<proteinExistence type="inferred from homology"/>
<dbReference type="Gene3D" id="2.40.50.150">
    <property type="match status" value="1"/>
</dbReference>
<dbReference type="HAMAP" id="MF_01321">
    <property type="entry name" value="RNApol_bact_RpoB"/>
    <property type="match status" value="1"/>
</dbReference>
<evidence type="ECO:0000256" key="2">
    <source>
        <dbReference type="ARBA" id="ARBA00022478"/>
    </source>
</evidence>
<comment type="subcellular location">
    <subcellularLocation>
        <location evidence="7">Plastid</location>
        <location evidence="7">Chloroplast</location>
    </subcellularLocation>
</comment>
<evidence type="ECO:0000259" key="11">
    <source>
        <dbReference type="Pfam" id="PF04560"/>
    </source>
</evidence>
<organism evidence="16">
    <name type="scientific">Nitzschia anatoliensis</name>
    <dbReference type="NCBI Taxonomy" id="2862141"/>
    <lineage>
        <taxon>Eukaryota</taxon>
        <taxon>Sar</taxon>
        <taxon>Stramenopiles</taxon>
        <taxon>Ochrophyta</taxon>
        <taxon>Bacillariophyta</taxon>
        <taxon>Bacillariophyceae</taxon>
        <taxon>Bacillariophycidae</taxon>
        <taxon>Bacillariales</taxon>
        <taxon>Bacillariaceae</taxon>
        <taxon>Nitzschia</taxon>
    </lineage>
</organism>
<dbReference type="GO" id="GO:0000428">
    <property type="term" value="C:DNA-directed RNA polymerase complex"/>
    <property type="evidence" value="ECO:0007669"/>
    <property type="project" value="UniProtKB-KW"/>
</dbReference>
<dbReference type="InterPro" id="IPR037034">
    <property type="entry name" value="RNA_pol_Rpb2_2_sf"/>
</dbReference>
<geneLocation type="chloroplast" evidence="16"/>
<dbReference type="Gene3D" id="3.90.1800.10">
    <property type="entry name" value="RNA polymerase alpha subunit dimerisation domain"/>
    <property type="match status" value="1"/>
</dbReference>
<dbReference type="Gene3D" id="2.40.270.10">
    <property type="entry name" value="DNA-directed RNA polymerase, subunit 2, domain 6"/>
    <property type="match status" value="1"/>
</dbReference>
<dbReference type="EC" id="2.7.7.6" evidence="7"/>
<feature type="domain" description="RNA polymerase beta subunit protrusion" evidence="13">
    <location>
        <begin position="112"/>
        <end position="649"/>
    </location>
</feature>
<dbReference type="Pfam" id="PF00562">
    <property type="entry name" value="RNA_pol_Rpb2_6"/>
    <property type="match status" value="1"/>
</dbReference>
<accession>A0A8F7KU80</accession>
<feature type="domain" description="DNA-directed RNA polymerase subunit 2 hybrid-binding" evidence="10">
    <location>
        <begin position="882"/>
        <end position="1279"/>
    </location>
</feature>
<evidence type="ECO:0000256" key="4">
    <source>
        <dbReference type="ARBA" id="ARBA00022695"/>
    </source>
</evidence>
<dbReference type="CDD" id="cd00653">
    <property type="entry name" value="RNA_pol_B_RPB2"/>
    <property type="match status" value="1"/>
</dbReference>
<dbReference type="Pfam" id="PF10385">
    <property type="entry name" value="RNA_pol_Rpb2_45"/>
    <property type="match status" value="1"/>
</dbReference>
<dbReference type="Pfam" id="PF04560">
    <property type="entry name" value="RNA_pol_Rpb2_7"/>
    <property type="match status" value="1"/>
</dbReference>
<dbReference type="NCBIfam" id="NF001616">
    <property type="entry name" value="PRK00405.1"/>
    <property type="match status" value="1"/>
</dbReference>
<keyword evidence="4 7" id="KW-0548">Nucleotidyltransferase</keyword>
<evidence type="ECO:0000256" key="3">
    <source>
        <dbReference type="ARBA" id="ARBA00022679"/>
    </source>
</evidence>
<feature type="domain" description="DNA-directed RNA polymerase beta subunit external 1" evidence="15">
    <location>
        <begin position="754"/>
        <end position="820"/>
    </location>
</feature>
<dbReference type="GO" id="GO:0003899">
    <property type="term" value="F:DNA-directed RNA polymerase activity"/>
    <property type="evidence" value="ECO:0007669"/>
    <property type="project" value="UniProtKB-UniRule"/>
</dbReference>
<protein>
    <recommendedName>
        <fullName evidence="7">DNA-directed RNA polymerase subunit beta</fullName>
        <ecNumber evidence="7">2.7.7.6</ecNumber>
    </recommendedName>
    <alternativeName>
        <fullName evidence="7">PEP</fullName>
    </alternativeName>
    <alternativeName>
        <fullName evidence="7">Plastid-encoded RNA polymerase subunit beta</fullName>
        <shortName evidence="7">RNA polymerase subunit beta</shortName>
    </alternativeName>
</protein>
<feature type="domain" description="RNA polymerase Rpb2" evidence="14">
    <location>
        <begin position="675"/>
        <end position="743"/>
    </location>
</feature>
<keyword evidence="16" id="KW-0934">Plastid</keyword>